<dbReference type="InterPro" id="IPR008978">
    <property type="entry name" value="HSP20-like_chaperone"/>
</dbReference>
<name>W3X269_PESFW</name>
<dbReference type="InterPro" id="IPR007052">
    <property type="entry name" value="CS_dom"/>
</dbReference>
<dbReference type="Gene3D" id="2.60.40.790">
    <property type="match status" value="1"/>
</dbReference>
<dbReference type="InParanoid" id="W3X269"/>
<dbReference type="GeneID" id="19272717"/>
<evidence type="ECO:0000256" key="2">
    <source>
        <dbReference type="SAM" id="MobiDB-lite"/>
    </source>
</evidence>
<dbReference type="Proteomes" id="UP000030651">
    <property type="component" value="Unassembled WGS sequence"/>
</dbReference>
<dbReference type="Pfam" id="PF04969">
    <property type="entry name" value="CS"/>
    <property type="match status" value="1"/>
</dbReference>
<dbReference type="OrthoDB" id="1898560at2759"/>
<evidence type="ECO:0000259" key="3">
    <source>
        <dbReference type="PROSITE" id="PS51048"/>
    </source>
</evidence>
<dbReference type="OMA" id="KSGPKNW"/>
<dbReference type="PANTHER" id="PTHR45862">
    <property type="entry name" value="PROTEIN SGT1 HOMOLOG"/>
    <property type="match status" value="1"/>
</dbReference>
<dbReference type="SUPFAM" id="SSF48452">
    <property type="entry name" value="TPR-like"/>
    <property type="match status" value="1"/>
</dbReference>
<sequence length="523" mass="58027">MSTLAGEGLTSIKAGNYAEGIEKLSQALKQQRAPLWLIERSKAYLRTEQFELALHDAEHALSIALSRANRDLMIEAQLRRAITLFRMQKYADADVCAYWTLQLIAGAKATEDDGQQKKVDGNGDYAVTMAEVQEGNNKVLEANKKNVNLQGLAGDRSKTTTNRNLAITWRMNSLSAMEKLEPGAPGRKVTVEKYPKPSETPPVKESAIQTVQVNEIDAEDESDQETGKPQIPQHILDGAAPSRASTVTWTEIWNQFQAEHRKHDVRVDWYETDTSVSVSLFVKNVPKDLAQVDSKESSVTVSPISSITSGAFTLHLKGKIRPEETTYTVKSMKIELSLKKQTAGKWRVLRDTNAEAKFYDQATFIKHAESRGLQPNQFGIDESKGDLDSWYEKLYKAMFDTAASNGTAATPASSSAAEPQKTVTAPVEKAKASAPAYPTSSKSGPKNWDTLKLDDDIDEDKQETPDDFFKMIYKGSDDDTRRAMMKSYVESNGTSLSTNWEEASKTSYKTEPPEGATAKKWDE</sequence>
<dbReference type="PROSITE" id="PS51203">
    <property type="entry name" value="CS"/>
    <property type="match status" value="1"/>
</dbReference>
<dbReference type="STRING" id="1229662.W3X269"/>
<dbReference type="RefSeq" id="XP_007834476.1">
    <property type="nucleotide sequence ID" value="XM_007836285.1"/>
</dbReference>
<protein>
    <recommendedName>
        <fullName evidence="7">CS domain-containing protein</fullName>
    </recommendedName>
</protein>
<feature type="compositionally biased region" description="Polar residues" evidence="2">
    <location>
        <begin position="491"/>
        <end position="509"/>
    </location>
</feature>
<dbReference type="HOGENOM" id="CLU_039532_3_1_1"/>
<gene>
    <name evidence="5" type="ORF">PFICI_07704</name>
</gene>
<evidence type="ECO:0000259" key="4">
    <source>
        <dbReference type="PROSITE" id="PS51203"/>
    </source>
</evidence>
<organism evidence="5 6">
    <name type="scientific">Pestalotiopsis fici (strain W106-1 / CGMCC3.15140)</name>
    <dbReference type="NCBI Taxonomy" id="1229662"/>
    <lineage>
        <taxon>Eukaryota</taxon>
        <taxon>Fungi</taxon>
        <taxon>Dikarya</taxon>
        <taxon>Ascomycota</taxon>
        <taxon>Pezizomycotina</taxon>
        <taxon>Sordariomycetes</taxon>
        <taxon>Xylariomycetidae</taxon>
        <taxon>Amphisphaeriales</taxon>
        <taxon>Sporocadaceae</taxon>
        <taxon>Pestalotiopsis</taxon>
    </lineage>
</organism>
<comment type="similarity">
    <text evidence="1">Belongs to the SGT1 family.</text>
</comment>
<feature type="compositionally biased region" description="Low complexity" evidence="2">
    <location>
        <begin position="406"/>
        <end position="417"/>
    </location>
</feature>
<evidence type="ECO:0008006" key="7">
    <source>
        <dbReference type="Google" id="ProtNLM"/>
    </source>
</evidence>
<evidence type="ECO:0000313" key="5">
    <source>
        <dbReference type="EMBL" id="ETS80175.1"/>
    </source>
</evidence>
<feature type="domain" description="CS" evidence="4">
    <location>
        <begin position="262"/>
        <end position="350"/>
    </location>
</feature>
<dbReference type="CDD" id="cd06466">
    <property type="entry name" value="p23_CS_SGT1_like"/>
    <property type="match status" value="1"/>
</dbReference>
<evidence type="ECO:0000256" key="1">
    <source>
        <dbReference type="ARBA" id="ARBA00008509"/>
    </source>
</evidence>
<dbReference type="InterPro" id="IPR044563">
    <property type="entry name" value="Sgt1-like"/>
</dbReference>
<dbReference type="SUPFAM" id="SSF49764">
    <property type="entry name" value="HSP20-like chaperones"/>
    <property type="match status" value="1"/>
</dbReference>
<dbReference type="Pfam" id="PF05002">
    <property type="entry name" value="SGS"/>
    <property type="match status" value="1"/>
</dbReference>
<keyword evidence="6" id="KW-1185">Reference proteome</keyword>
<dbReference type="GO" id="GO:0051087">
    <property type="term" value="F:protein-folding chaperone binding"/>
    <property type="evidence" value="ECO:0007669"/>
    <property type="project" value="InterPro"/>
</dbReference>
<dbReference type="KEGG" id="pfy:PFICI_07704"/>
<dbReference type="eggNOG" id="KOG1309">
    <property type="taxonomic scope" value="Eukaryota"/>
</dbReference>
<dbReference type="AlphaFoldDB" id="W3X269"/>
<dbReference type="PROSITE" id="PS51048">
    <property type="entry name" value="SGS"/>
    <property type="match status" value="1"/>
</dbReference>
<feature type="domain" description="SGS" evidence="3">
    <location>
        <begin position="436"/>
        <end position="523"/>
    </location>
</feature>
<feature type="region of interest" description="Disordered" evidence="2">
    <location>
        <begin position="491"/>
        <end position="523"/>
    </location>
</feature>
<dbReference type="InterPro" id="IPR007699">
    <property type="entry name" value="SGS_dom"/>
</dbReference>
<accession>W3X269</accession>
<evidence type="ECO:0000313" key="6">
    <source>
        <dbReference type="Proteomes" id="UP000030651"/>
    </source>
</evidence>
<dbReference type="Gene3D" id="1.25.40.10">
    <property type="entry name" value="Tetratricopeptide repeat domain"/>
    <property type="match status" value="1"/>
</dbReference>
<dbReference type="InterPro" id="IPR011990">
    <property type="entry name" value="TPR-like_helical_dom_sf"/>
</dbReference>
<proteinExistence type="inferred from homology"/>
<reference evidence="6" key="1">
    <citation type="journal article" date="2015" name="BMC Genomics">
        <title>Genomic and transcriptomic analysis of the endophytic fungus Pestalotiopsis fici reveals its lifestyle and high potential for synthesis of natural products.</title>
        <authorList>
            <person name="Wang X."/>
            <person name="Zhang X."/>
            <person name="Liu L."/>
            <person name="Xiang M."/>
            <person name="Wang W."/>
            <person name="Sun X."/>
            <person name="Che Y."/>
            <person name="Guo L."/>
            <person name="Liu G."/>
            <person name="Guo L."/>
            <person name="Wang C."/>
            <person name="Yin W.B."/>
            <person name="Stadler M."/>
            <person name="Zhang X."/>
            <person name="Liu X."/>
        </authorList>
    </citation>
    <scope>NUCLEOTIDE SEQUENCE [LARGE SCALE GENOMIC DNA]</scope>
    <source>
        <strain evidence="6">W106-1 / CGMCC3.15140</strain>
    </source>
</reference>
<feature type="region of interest" description="Disordered" evidence="2">
    <location>
        <begin position="178"/>
        <end position="239"/>
    </location>
</feature>
<dbReference type="EMBL" id="KI912113">
    <property type="protein sequence ID" value="ETS80175.1"/>
    <property type="molecule type" value="Genomic_DNA"/>
</dbReference>
<feature type="region of interest" description="Disordered" evidence="2">
    <location>
        <begin position="406"/>
        <end position="463"/>
    </location>
</feature>